<dbReference type="InterPro" id="IPR019220">
    <property type="entry name" value="DUF2135"/>
</dbReference>
<dbReference type="SUPFAM" id="SSF48452">
    <property type="entry name" value="TPR-like"/>
    <property type="match status" value="1"/>
</dbReference>
<feature type="chain" id="PRO_5018207114" evidence="1">
    <location>
        <begin position="21"/>
        <end position="975"/>
    </location>
</feature>
<proteinExistence type="predicted"/>
<keyword evidence="1" id="KW-0732">Signal</keyword>
<evidence type="ECO:0000259" key="2">
    <source>
        <dbReference type="PROSITE" id="PS51468"/>
    </source>
</evidence>
<accession>A0A3N4Q290</accession>
<dbReference type="Proteomes" id="UP000278351">
    <property type="component" value="Unassembled WGS sequence"/>
</dbReference>
<comment type="caution">
    <text evidence="3">The sequence shown here is derived from an EMBL/GenBank/DDBJ whole genome shotgun (WGS) entry which is preliminary data.</text>
</comment>
<keyword evidence="4" id="KW-1185">Reference proteome</keyword>
<dbReference type="PANTHER" id="PTHR45737">
    <property type="entry name" value="VON WILLEBRAND FACTOR A DOMAIN-CONTAINING PROTEIN 5A"/>
    <property type="match status" value="1"/>
</dbReference>
<feature type="domain" description="VIT" evidence="2">
    <location>
        <begin position="22"/>
        <end position="150"/>
    </location>
</feature>
<evidence type="ECO:0000313" key="3">
    <source>
        <dbReference type="EMBL" id="RPE14186.1"/>
    </source>
</evidence>
<reference evidence="3 4" key="1">
    <citation type="submission" date="2018-11" db="EMBL/GenBank/DDBJ databases">
        <title>Chitinophaga lutea sp.nov., isolate from arsenic contaminated soil.</title>
        <authorList>
            <person name="Zong Y."/>
        </authorList>
    </citation>
    <scope>NUCLEOTIDE SEQUENCE [LARGE SCALE GENOMIC DNA]</scope>
    <source>
        <strain evidence="3 4">ZY74</strain>
    </source>
</reference>
<dbReference type="PROSITE" id="PS51468">
    <property type="entry name" value="VIT"/>
    <property type="match status" value="1"/>
</dbReference>
<dbReference type="RefSeq" id="WP_123846698.1">
    <property type="nucleotide sequence ID" value="NZ_RPDH01000001.1"/>
</dbReference>
<dbReference type="OrthoDB" id="266279at2"/>
<organism evidence="3 4">
    <name type="scientific">Chitinophaga lutea</name>
    <dbReference type="NCBI Taxonomy" id="2488634"/>
    <lineage>
        <taxon>Bacteria</taxon>
        <taxon>Pseudomonadati</taxon>
        <taxon>Bacteroidota</taxon>
        <taxon>Chitinophagia</taxon>
        <taxon>Chitinophagales</taxon>
        <taxon>Chitinophagaceae</taxon>
        <taxon>Chitinophaga</taxon>
    </lineage>
</organism>
<evidence type="ECO:0000313" key="4">
    <source>
        <dbReference type="Proteomes" id="UP000278351"/>
    </source>
</evidence>
<name>A0A3N4Q290_9BACT</name>
<sequence length="975" mass="109431">MISAFRLTCLFLFTTAAAMAQMPVMKIKSPDAGQSVILSSLKVDVQVTGNIATTVMTMQFRNNSNRVLEGELTFPLPEGVTVSRYALDINGRMREAVPVEKAKATETFESIEQRRVDPGLLEKTEGNNFRTRVYPLPPNGIRTILIGYEEELKGQRYHLPLDYKESIPSFDLKATVWESLAKPELEEKPDGSFAFRNTSGHTYIADIHKTNFQPGNALTIHLPKQADMVESLLQKAGSSYYFLVNAYPKAQSRPRNWGNHIGLIWDVSLSGLKRDTKKELALLDEIIGEKQNLTISLGLLNNRFTPAGTFTITKGDWSALKKVLENVVYDGGTNLSAARPFAVDEYLLFSDGLSSFGAPDMKLFKPVHCITSAPRADYSNLKLAAAQSGGQFINLQTLSVKNAAEQLNKEVLHLIGIRQNSALREVYPSLPVPLDGHVSIAGITDDAAASVTLLYGYRPGAVASEQTVQLKTGEPTMVNVHRIWAQKKIAEMDVRYEQHKEEISQLSRQFGIVTRNTSLIVLETVHDYVRYDIAPPAELREEYDRLVKQQLIAKETKVNDLLQKAVTMATELKSWWNQAFKPAKSGKHFPHPDSVVIVGNGNHVMRETAQLRRQQNAAAAEMKMEESVAASVAAPRAEREASADRLADQVMIRGVASGYINTDKTKDRQKVAIETAAFKSDQVYMKGLEGATPAAAYQHYLSQRDAYSTTPRFYFDIASWFYEANRKDTALTILSSIAELDQENAELYKMMAYKLKENKQYEEEIFVTRKILEWRPMDPQSYRDYALALEDGCYYQQALDTLYSTLLQSYTREASQRDAGIEEIIITEINHLITLHKRRLNLAKIDKRLIASMPVEVRVVINWNKKNTDIDLWITDPSGEKCFYSNPRTEAGGRISNDFTDGYGPEQFILKKALKGRYTIETNFFGESQVTITGPTTVMAEIYTRYAGGEENRKVITMQMPAAGKEGVFIGAFSF</sequence>
<dbReference type="InterPro" id="IPR013694">
    <property type="entry name" value="VIT"/>
</dbReference>
<dbReference type="PANTHER" id="PTHR45737:SF6">
    <property type="entry name" value="VON WILLEBRAND FACTOR A DOMAIN-CONTAINING PROTEIN 5A"/>
    <property type="match status" value="1"/>
</dbReference>
<evidence type="ECO:0000256" key="1">
    <source>
        <dbReference type="SAM" id="SignalP"/>
    </source>
</evidence>
<dbReference type="Pfam" id="PF09906">
    <property type="entry name" value="DUF2135"/>
    <property type="match status" value="1"/>
</dbReference>
<dbReference type="AlphaFoldDB" id="A0A3N4Q290"/>
<dbReference type="Gene3D" id="1.25.40.10">
    <property type="entry name" value="Tetratricopeptide repeat domain"/>
    <property type="match status" value="1"/>
</dbReference>
<feature type="signal peptide" evidence="1">
    <location>
        <begin position="1"/>
        <end position="20"/>
    </location>
</feature>
<dbReference type="InterPro" id="IPR011990">
    <property type="entry name" value="TPR-like_helical_dom_sf"/>
</dbReference>
<gene>
    <name evidence="3" type="ORF">EGT74_11975</name>
</gene>
<dbReference type="SMART" id="SM00609">
    <property type="entry name" value="VIT"/>
    <property type="match status" value="1"/>
</dbReference>
<dbReference type="Pfam" id="PF08487">
    <property type="entry name" value="VIT"/>
    <property type="match status" value="1"/>
</dbReference>
<protein>
    <submittedName>
        <fullName evidence="3">DUF2135 domain-containing protein</fullName>
    </submittedName>
</protein>
<dbReference type="EMBL" id="RPDH01000001">
    <property type="protein sequence ID" value="RPE14186.1"/>
    <property type="molecule type" value="Genomic_DNA"/>
</dbReference>